<feature type="compositionally biased region" description="Basic and acidic residues" evidence="3">
    <location>
        <begin position="1007"/>
        <end position="1021"/>
    </location>
</feature>
<dbReference type="AlphaFoldDB" id="A0A4Q1BUQ4"/>
<dbReference type="PANTHER" id="PTHR43503">
    <property type="entry name" value="MCG48959-RELATED"/>
    <property type="match status" value="1"/>
</dbReference>
<feature type="compositionally biased region" description="Polar residues" evidence="3">
    <location>
        <begin position="850"/>
        <end position="860"/>
    </location>
</feature>
<feature type="region of interest" description="Disordered" evidence="3">
    <location>
        <begin position="1007"/>
        <end position="1105"/>
    </location>
</feature>
<gene>
    <name evidence="4" type="ORF">M231_01005</name>
</gene>
<dbReference type="InterPro" id="IPR011333">
    <property type="entry name" value="SKP1/BTB/POZ_sf"/>
</dbReference>
<dbReference type="GO" id="GO:0005739">
    <property type="term" value="C:mitochondrion"/>
    <property type="evidence" value="ECO:0007669"/>
    <property type="project" value="TreeGrafter"/>
</dbReference>
<dbReference type="GO" id="GO:0005829">
    <property type="term" value="C:cytosol"/>
    <property type="evidence" value="ECO:0007669"/>
    <property type="project" value="TreeGrafter"/>
</dbReference>
<feature type="region of interest" description="Disordered" evidence="3">
    <location>
        <begin position="850"/>
        <end position="889"/>
    </location>
</feature>
<dbReference type="GO" id="GO:0045454">
    <property type="term" value="P:cell redox homeostasis"/>
    <property type="evidence" value="ECO:0007669"/>
    <property type="project" value="TreeGrafter"/>
</dbReference>
<feature type="compositionally biased region" description="Low complexity" evidence="3">
    <location>
        <begin position="593"/>
        <end position="610"/>
    </location>
</feature>
<dbReference type="VEuPathDB" id="FungiDB:TREMEDRAFT_11835"/>
<dbReference type="OrthoDB" id="10001928at2759"/>
<keyword evidence="5" id="KW-1185">Reference proteome</keyword>
<reference evidence="4 5" key="1">
    <citation type="submission" date="2016-06" db="EMBL/GenBank/DDBJ databases">
        <title>Evolution of pathogenesis and genome organization in the Tremellales.</title>
        <authorList>
            <person name="Cuomo C."/>
            <person name="Litvintseva A."/>
            <person name="Heitman J."/>
            <person name="Chen Y."/>
            <person name="Sun S."/>
            <person name="Springer D."/>
            <person name="Dromer F."/>
            <person name="Young S."/>
            <person name="Zeng Q."/>
            <person name="Chapman S."/>
            <person name="Gujja S."/>
            <person name="Saif S."/>
            <person name="Birren B."/>
        </authorList>
    </citation>
    <scope>NUCLEOTIDE SEQUENCE [LARGE SCALE GENOMIC DNA]</scope>
    <source>
        <strain evidence="4 5">ATCC 28783</strain>
    </source>
</reference>
<dbReference type="Proteomes" id="UP000289152">
    <property type="component" value="Unassembled WGS sequence"/>
</dbReference>
<organism evidence="4 5">
    <name type="scientific">Tremella mesenterica</name>
    <name type="common">Jelly fungus</name>
    <dbReference type="NCBI Taxonomy" id="5217"/>
    <lineage>
        <taxon>Eukaryota</taxon>
        <taxon>Fungi</taxon>
        <taxon>Dikarya</taxon>
        <taxon>Basidiomycota</taxon>
        <taxon>Agaricomycotina</taxon>
        <taxon>Tremellomycetes</taxon>
        <taxon>Tremellales</taxon>
        <taxon>Tremellaceae</taxon>
        <taxon>Tremella</taxon>
    </lineage>
</organism>
<accession>A0A4Q1BUQ4</accession>
<keyword evidence="1" id="KW-0880">Kelch repeat</keyword>
<feature type="compositionally biased region" description="Polar residues" evidence="3">
    <location>
        <begin position="511"/>
        <end position="564"/>
    </location>
</feature>
<name>A0A4Q1BUQ4_TREME</name>
<dbReference type="InterPro" id="IPR015915">
    <property type="entry name" value="Kelch-typ_b-propeller"/>
</dbReference>
<comment type="caution">
    <text evidence="4">The sequence shown here is derived from an EMBL/GenBank/DDBJ whole genome shotgun (WGS) entry which is preliminary data.</text>
</comment>
<proteinExistence type="predicted"/>
<evidence type="ECO:0000313" key="4">
    <source>
        <dbReference type="EMBL" id="RXK41770.1"/>
    </source>
</evidence>
<protein>
    <recommendedName>
        <fullName evidence="6">BTB domain-containing protein</fullName>
    </recommendedName>
</protein>
<feature type="compositionally biased region" description="Basic and acidic residues" evidence="3">
    <location>
        <begin position="1043"/>
        <end position="1061"/>
    </location>
</feature>
<dbReference type="SUPFAM" id="SSF117281">
    <property type="entry name" value="Kelch motif"/>
    <property type="match status" value="1"/>
</dbReference>
<feature type="compositionally biased region" description="Low complexity" evidence="3">
    <location>
        <begin position="861"/>
        <end position="875"/>
    </location>
</feature>
<feature type="compositionally biased region" description="Polar residues" evidence="3">
    <location>
        <begin position="756"/>
        <end position="769"/>
    </location>
</feature>
<dbReference type="Gene3D" id="2.120.10.80">
    <property type="entry name" value="Kelch-type beta propeller"/>
    <property type="match status" value="1"/>
</dbReference>
<evidence type="ECO:0000256" key="3">
    <source>
        <dbReference type="SAM" id="MobiDB-lite"/>
    </source>
</evidence>
<evidence type="ECO:0000256" key="1">
    <source>
        <dbReference type="ARBA" id="ARBA00022441"/>
    </source>
</evidence>
<feature type="compositionally biased region" description="Basic and acidic residues" evidence="3">
    <location>
        <begin position="731"/>
        <end position="740"/>
    </location>
</feature>
<feature type="region of interest" description="Disordered" evidence="3">
    <location>
        <begin position="511"/>
        <end position="610"/>
    </location>
</feature>
<evidence type="ECO:0008006" key="6">
    <source>
        <dbReference type="Google" id="ProtNLM"/>
    </source>
</evidence>
<dbReference type="Gene3D" id="3.30.710.10">
    <property type="entry name" value="Potassium Channel Kv1.1, Chain A"/>
    <property type="match status" value="1"/>
</dbReference>
<dbReference type="InParanoid" id="A0A4Q1BUQ4"/>
<feature type="compositionally biased region" description="Polar residues" evidence="3">
    <location>
        <begin position="1022"/>
        <end position="1033"/>
    </location>
</feature>
<dbReference type="PANTHER" id="PTHR43503:SF2">
    <property type="entry name" value="NEGATIVE REGULATOR OF SPORULATION MDS3-RELATED"/>
    <property type="match status" value="1"/>
</dbReference>
<keyword evidence="2" id="KW-0677">Repeat</keyword>
<evidence type="ECO:0000256" key="2">
    <source>
        <dbReference type="ARBA" id="ARBA00022737"/>
    </source>
</evidence>
<evidence type="ECO:0000313" key="5">
    <source>
        <dbReference type="Proteomes" id="UP000289152"/>
    </source>
</evidence>
<dbReference type="SUPFAM" id="SSF54695">
    <property type="entry name" value="POZ domain"/>
    <property type="match status" value="1"/>
</dbReference>
<dbReference type="Pfam" id="PF24681">
    <property type="entry name" value="Kelch_KLHDC2_KLHL20_DRC7"/>
    <property type="match status" value="1"/>
</dbReference>
<sequence length="1123" mass="126026">MWSMDLCTRIWTRLDTGDGPGPRYFHSMDVWEDKLVCFGGMSSAESTVHNDIWFFDCLTRKWLPQPEEEQDENLLPSPRYAHLSAVSRGKLIISGGQHSDNSWIYEVNVYDLRTRRWISKTAQPEMSGLHSKGAYRSVMASSKQKVILPRRIDNKPSTTHSYTIDEEGEGGDIWCYSNYDFARVRRELDLFTPIESDTLSFTSAEKHISPPTFNIRDISSRMRGTSQPPGLRFPTGGIVGNHFVLCGLYLASTSAAFSIWALNLEEMTWKHLEPSVLIDGSWNKAILWPEKNRLIVFGNANYDLATDYGKRAVNLDHLAIISLETFGIYTPPKLQLPTLTQEMGLSLLEEQLVSDFEVVCEDGRKIKCSKRLLRERWSWFAQQENQMLEKTSSVVEELQSVDINDTLLGSYSPAQLEPSQINMPQPFPVCVAFLQYLYTLTISTQLQNRAPVLSALLFMAKQYQLERLGKLVVHALHERLDPTNAVGVYEVASLSGELPLQVRALQMIHSAKSNTGSRSGRQGPQSATTTEGALPTGTPQRSGNTAPSQTSTGAESSSHVSPPQATFRRVQLELNPTLPDSPTLPIHLKSESHPLSPTSTSTSISSSNPHSIDLTVGTTYTDPSISGHLDNRFDSDQKTQVSSFRDDISASLNVDKTIPKEMSKSTLRKGLSVTVLPMSSRTDLGLPPTPELGMMEDEYFRESTSSEGSLYPPTPRDGEGYEGNLHTFSSKQDRIQEKTPRSTSLENYGSREHKVSSTPGVKSISSSPIQKTKEVHYEARVVNRPTGRYVFSPVRKIHPLEQSAISPIESKDQKVAPSAWPHSGTNKLVNIHNTTTVTRKGNPDIISRSTSFNSTSGNYHSTTPTSSKTFSSTRTQPPYNSMSGRRKERSLQRYMSEDNLRKPTTARIYDIDTTYDLENLSSGGRQAQLMLSGEGRYPRDMFKTQTFTRMRRPVIWDHEPQGDMRRKEDKLMNMQIGATGDKSDEGKSGMRYLTSKEEQIREVEMIQKEERDLPPRPKENDTNSVHSGSTSWASKKIKSKLKMSKEEKKLMKAQTKAEKLSNKNPNVQSDRTQYPAELPLNPKNDPEIPSIPARRENTHTGNSVRSRFGRFGEKIAESLVFGI</sequence>
<dbReference type="STRING" id="5217.A0A4Q1BUQ4"/>
<dbReference type="EMBL" id="SDIL01000006">
    <property type="protein sequence ID" value="RXK41770.1"/>
    <property type="molecule type" value="Genomic_DNA"/>
</dbReference>
<feature type="region of interest" description="Disordered" evidence="3">
    <location>
        <begin position="731"/>
        <end position="769"/>
    </location>
</feature>
<feature type="compositionally biased region" description="Polar residues" evidence="3">
    <location>
        <begin position="1062"/>
        <end position="1072"/>
    </location>
</feature>